<dbReference type="InterPro" id="IPR025543">
    <property type="entry name" value="Dodecin-like"/>
</dbReference>
<dbReference type="STRING" id="1115515.EV102420_02_05130"/>
<dbReference type="eggNOG" id="ENOG5032S43">
    <property type="taxonomic scope" value="Bacteria"/>
</dbReference>
<dbReference type="RefSeq" id="WP_042388511.1">
    <property type="nucleotide sequence ID" value="NZ_BBMZ01000002.1"/>
</dbReference>
<evidence type="ECO:0000256" key="2">
    <source>
        <dbReference type="SAM" id="SignalP"/>
    </source>
</evidence>
<proteinExistence type="predicted"/>
<keyword evidence="5" id="KW-1185">Reference proteome</keyword>
<dbReference type="InterPro" id="IPR036275">
    <property type="entry name" value="YdgH-like_sf"/>
</dbReference>
<gene>
    <name evidence="4" type="primary">yjfN</name>
    <name evidence="4" type="ORF">EV102420_02_05130</name>
</gene>
<dbReference type="SUPFAM" id="SSF159871">
    <property type="entry name" value="YdgH-like"/>
    <property type="match status" value="1"/>
</dbReference>
<evidence type="ECO:0000313" key="4">
    <source>
        <dbReference type="EMBL" id="GAL56908.1"/>
    </source>
</evidence>
<dbReference type="EMBL" id="BBMZ01000002">
    <property type="protein sequence ID" value="GAL56908.1"/>
    <property type="molecule type" value="Genomic_DNA"/>
</dbReference>
<feature type="domain" description="YdgH/BhsA/McbA-like" evidence="3">
    <location>
        <begin position="35"/>
        <end position="90"/>
    </location>
</feature>
<reference evidence="4 5" key="1">
    <citation type="submission" date="2014-09" db="EMBL/GenBank/DDBJ databases">
        <title>Whole genome shotgun sequence of Escherichia vulneris NBRC 102420.</title>
        <authorList>
            <person name="Yoshida Y."/>
            <person name="Hosoyama A."/>
            <person name="Tsuchikane K."/>
            <person name="Ohji S."/>
            <person name="Ichikawa N."/>
            <person name="Kimura A."/>
            <person name="Yamazoe A."/>
            <person name="Ezaki T."/>
            <person name="Fujita N."/>
        </authorList>
    </citation>
    <scope>NUCLEOTIDE SEQUENCE [LARGE SCALE GENOMIC DNA]</scope>
    <source>
        <strain evidence="4 5">NBRC 102420</strain>
    </source>
</reference>
<dbReference type="AlphaFoldDB" id="A0A090UYF1"/>
<comment type="caution">
    <text evidence="4">The sequence shown here is derived from an EMBL/GenBank/DDBJ whole genome shotgun (WGS) entry which is preliminary data.</text>
</comment>
<evidence type="ECO:0000259" key="3">
    <source>
        <dbReference type="Pfam" id="PF07338"/>
    </source>
</evidence>
<feature type="chain" id="PRO_5001866299" description="YdgH/BhsA/McbA-like domain-containing protein" evidence="2">
    <location>
        <begin position="24"/>
        <end position="91"/>
    </location>
</feature>
<name>A0A090UYF1_PSEVU</name>
<sequence>MKRSLALTSLLLSVGLVSTTAQSAEFASADCVTGLNEIGLISVSNVSGSVQDVERAIALKADEQGASWYRIIKMDEVQSANSWQAQAILYA</sequence>
<evidence type="ECO:0000256" key="1">
    <source>
        <dbReference type="ARBA" id="ARBA00022729"/>
    </source>
</evidence>
<keyword evidence="1 2" id="KW-0732">Signal</keyword>
<organism evidence="4 5">
    <name type="scientific">Pseudescherichia vulneris NBRC 102420</name>
    <dbReference type="NCBI Taxonomy" id="1115515"/>
    <lineage>
        <taxon>Bacteria</taxon>
        <taxon>Pseudomonadati</taxon>
        <taxon>Pseudomonadota</taxon>
        <taxon>Gammaproteobacteria</taxon>
        <taxon>Enterobacterales</taxon>
        <taxon>Enterobacteriaceae</taxon>
        <taxon>Pseudescherichia</taxon>
    </lineage>
</organism>
<dbReference type="PANTHER" id="PTHR34156">
    <property type="entry name" value="OUTER MEMBRANE PROTEIN-RELATED-RELATED"/>
    <property type="match status" value="1"/>
</dbReference>
<dbReference type="PANTHER" id="PTHR34156:SF4">
    <property type="entry name" value="INNER MEMBRANE PROTEIN"/>
    <property type="match status" value="1"/>
</dbReference>
<feature type="signal peptide" evidence="2">
    <location>
        <begin position="1"/>
        <end position="23"/>
    </location>
</feature>
<protein>
    <recommendedName>
        <fullName evidence="3">YdgH/BhsA/McbA-like domain-containing protein</fullName>
    </recommendedName>
</protein>
<evidence type="ECO:0000313" key="5">
    <source>
        <dbReference type="Proteomes" id="UP000029462"/>
    </source>
</evidence>
<accession>A0A090UYF1</accession>
<dbReference type="InterPro" id="IPR010854">
    <property type="entry name" value="YdgH/BhsA/McbA-like_dom"/>
</dbReference>
<dbReference type="Proteomes" id="UP000029462">
    <property type="component" value="Unassembled WGS sequence"/>
</dbReference>
<dbReference type="InterPro" id="IPR051096">
    <property type="entry name" value="BhsA/McbA_stress_biofilm_assoc"/>
</dbReference>
<dbReference type="Pfam" id="PF07338">
    <property type="entry name" value="YdgH_BhsA-like"/>
    <property type="match status" value="1"/>
</dbReference>
<dbReference type="Gene3D" id="3.30.1660.10">
    <property type="entry name" value="Flavin-binding protein dodecin"/>
    <property type="match status" value="1"/>
</dbReference>
<dbReference type="OrthoDB" id="6566419at2"/>